<sequence>MGVANVPYFSAAAAAIALVLVILFYWPKAREDARPLNLVETVRGMIGAMSNFRFLALILITAGFWAIQGQLYASMPKYVLRLVGEGAAPEWYANINPLVVVIFVVPVTHLIRKWRPELAISVALALIPFSALSIAMSHLFDSDVNLFGYMVHPITLMMVIGISIQGFCECFLSPKYLEYASKQAPKGQEGMYLGYAHMNVFFAWLFGFVLAGHLLEWYCPNPTTLTVAEQAQREAALAGVGQMPEVYANAHYLWYAFAMVGAVSFLALLVYIRFTRKADARKA</sequence>
<keyword evidence="4 7" id="KW-0812">Transmembrane</keyword>
<dbReference type="InterPro" id="IPR036259">
    <property type="entry name" value="MFS_trans_sf"/>
</dbReference>
<protein>
    <submittedName>
        <fullName evidence="8">MFS transporter</fullName>
    </submittedName>
</protein>
<dbReference type="Proteomes" id="UP000648239">
    <property type="component" value="Unassembled WGS sequence"/>
</dbReference>
<feature type="transmembrane region" description="Helical" evidence="7">
    <location>
        <begin position="6"/>
        <end position="26"/>
    </location>
</feature>
<feature type="transmembrane region" description="Helical" evidence="7">
    <location>
        <begin position="118"/>
        <end position="140"/>
    </location>
</feature>
<dbReference type="AlphaFoldDB" id="A0A8J6XST4"/>
<dbReference type="GO" id="GO:0005886">
    <property type="term" value="C:plasma membrane"/>
    <property type="evidence" value="ECO:0007669"/>
    <property type="project" value="UniProtKB-SubCell"/>
</dbReference>
<evidence type="ECO:0000313" key="9">
    <source>
        <dbReference type="Proteomes" id="UP000648239"/>
    </source>
</evidence>
<feature type="transmembrane region" description="Helical" evidence="7">
    <location>
        <begin position="146"/>
        <end position="172"/>
    </location>
</feature>
<evidence type="ECO:0000256" key="7">
    <source>
        <dbReference type="SAM" id="Phobius"/>
    </source>
</evidence>
<evidence type="ECO:0000256" key="2">
    <source>
        <dbReference type="ARBA" id="ARBA00022448"/>
    </source>
</evidence>
<dbReference type="EMBL" id="JACXWD010000020">
    <property type="protein sequence ID" value="MBD3867987.1"/>
    <property type="molecule type" value="Genomic_DNA"/>
</dbReference>
<dbReference type="PANTHER" id="PTHR23517:SF2">
    <property type="entry name" value="MULTIDRUG RESISTANCE PROTEIN MDTH"/>
    <property type="match status" value="1"/>
</dbReference>
<organism evidence="8 9">
    <name type="scientific">Candidatus Polarisedimenticola svalbardensis</name>
    <dbReference type="NCBI Taxonomy" id="2886004"/>
    <lineage>
        <taxon>Bacteria</taxon>
        <taxon>Pseudomonadati</taxon>
        <taxon>Acidobacteriota</taxon>
        <taxon>Candidatus Polarisedimenticolia</taxon>
        <taxon>Candidatus Polarisedimenticolales</taxon>
        <taxon>Candidatus Polarisedimenticolaceae</taxon>
        <taxon>Candidatus Polarisedimenticola</taxon>
    </lineage>
</organism>
<evidence type="ECO:0000256" key="4">
    <source>
        <dbReference type="ARBA" id="ARBA00022692"/>
    </source>
</evidence>
<gene>
    <name evidence="8" type="ORF">IFK94_07675</name>
</gene>
<feature type="transmembrane region" description="Helical" evidence="7">
    <location>
        <begin position="52"/>
        <end position="71"/>
    </location>
</feature>
<evidence type="ECO:0000256" key="1">
    <source>
        <dbReference type="ARBA" id="ARBA00004651"/>
    </source>
</evidence>
<keyword evidence="3" id="KW-1003">Cell membrane</keyword>
<accession>A0A8J6XST4</accession>
<proteinExistence type="predicted"/>
<dbReference type="PANTHER" id="PTHR23517">
    <property type="entry name" value="RESISTANCE PROTEIN MDTM, PUTATIVE-RELATED-RELATED"/>
    <property type="match status" value="1"/>
</dbReference>
<feature type="transmembrane region" description="Helical" evidence="7">
    <location>
        <begin position="192"/>
        <end position="215"/>
    </location>
</feature>
<feature type="non-terminal residue" evidence="8">
    <location>
        <position position="1"/>
    </location>
</feature>
<keyword evidence="6 7" id="KW-0472">Membrane</keyword>
<evidence type="ECO:0000313" key="8">
    <source>
        <dbReference type="EMBL" id="MBD3867987.1"/>
    </source>
</evidence>
<feature type="transmembrane region" description="Helical" evidence="7">
    <location>
        <begin position="252"/>
        <end position="272"/>
    </location>
</feature>
<dbReference type="Gene3D" id="1.20.1250.20">
    <property type="entry name" value="MFS general substrate transporter like domains"/>
    <property type="match status" value="1"/>
</dbReference>
<keyword evidence="5 7" id="KW-1133">Transmembrane helix</keyword>
<comment type="caution">
    <text evidence="8">The sequence shown here is derived from an EMBL/GenBank/DDBJ whole genome shotgun (WGS) entry which is preliminary data.</text>
</comment>
<keyword evidence="2" id="KW-0813">Transport</keyword>
<name>A0A8J6XST4_9BACT</name>
<reference evidence="8 9" key="1">
    <citation type="submission" date="2020-08" db="EMBL/GenBank/DDBJ databases">
        <title>Acidobacteriota in marine sediments use diverse sulfur dissimilation pathways.</title>
        <authorList>
            <person name="Wasmund K."/>
        </authorList>
    </citation>
    <scope>NUCLEOTIDE SEQUENCE [LARGE SCALE GENOMIC DNA]</scope>
    <source>
        <strain evidence="8">MAG AM4</strain>
    </source>
</reference>
<evidence type="ECO:0000256" key="5">
    <source>
        <dbReference type="ARBA" id="ARBA00022989"/>
    </source>
</evidence>
<evidence type="ECO:0000256" key="3">
    <source>
        <dbReference type="ARBA" id="ARBA00022475"/>
    </source>
</evidence>
<feature type="transmembrane region" description="Helical" evidence="7">
    <location>
        <begin position="91"/>
        <end position="111"/>
    </location>
</feature>
<dbReference type="InterPro" id="IPR050171">
    <property type="entry name" value="MFS_Transporters"/>
</dbReference>
<evidence type="ECO:0000256" key="6">
    <source>
        <dbReference type="ARBA" id="ARBA00023136"/>
    </source>
</evidence>
<dbReference type="SUPFAM" id="SSF103473">
    <property type="entry name" value="MFS general substrate transporter"/>
    <property type="match status" value="1"/>
</dbReference>
<comment type="subcellular location">
    <subcellularLocation>
        <location evidence="1">Cell membrane</location>
        <topology evidence="1">Multi-pass membrane protein</topology>
    </subcellularLocation>
</comment>